<dbReference type="InterPro" id="IPR035248">
    <property type="entry name" value="PRMT5_C"/>
</dbReference>
<keyword evidence="12" id="KW-1185">Reference proteome</keyword>
<dbReference type="InterPro" id="IPR035075">
    <property type="entry name" value="PRMT5"/>
</dbReference>
<keyword evidence="2 4" id="KW-0808">Transferase</keyword>
<feature type="domain" description="PRMT5 oligomerisation" evidence="10">
    <location>
        <begin position="484"/>
        <end position="667"/>
    </location>
</feature>
<dbReference type="InterPro" id="IPR025799">
    <property type="entry name" value="Arg_MeTrfase"/>
</dbReference>
<dbReference type="EMBL" id="ML119645">
    <property type="protein sequence ID" value="RPA87997.1"/>
    <property type="molecule type" value="Genomic_DNA"/>
</dbReference>
<keyword evidence="1 4" id="KW-0489">Methyltransferase</keyword>
<evidence type="ECO:0000256" key="2">
    <source>
        <dbReference type="ARBA" id="ARBA00022679"/>
    </source>
</evidence>
<evidence type="ECO:0000256" key="6">
    <source>
        <dbReference type="PIRSR" id="PIRSR015894-2"/>
    </source>
</evidence>
<evidence type="ECO:0000259" key="9">
    <source>
        <dbReference type="Pfam" id="PF17285"/>
    </source>
</evidence>
<evidence type="ECO:0000256" key="5">
    <source>
        <dbReference type="PIRSR" id="PIRSR015894-1"/>
    </source>
</evidence>
<accession>A0A3N4IRE7</accession>
<evidence type="ECO:0000256" key="3">
    <source>
        <dbReference type="ARBA" id="ARBA00022691"/>
    </source>
</evidence>
<dbReference type="InterPro" id="IPR007857">
    <property type="entry name" value="Arg_MeTrfase_PRMT5"/>
</dbReference>
<dbReference type="Gene3D" id="2.70.160.11">
    <property type="entry name" value="Hnrnp arginine n-methyltransferase1"/>
    <property type="match status" value="1"/>
</dbReference>
<dbReference type="Pfam" id="PF17286">
    <property type="entry name" value="PRMT5_C"/>
    <property type="match status" value="1"/>
</dbReference>
<dbReference type="InterPro" id="IPR035247">
    <property type="entry name" value="PRMT5_TIM"/>
</dbReference>
<dbReference type="Gene3D" id="3.20.20.150">
    <property type="entry name" value="Divalent-metal-dependent TIM barrel enzymes"/>
    <property type="match status" value="1"/>
</dbReference>
<dbReference type="STRING" id="1160509.A0A3N4IRE7"/>
<sequence>MELSETPIPIWYVGQHLPTPAETLVEQTVNAAVANNYDFVTTYLTNENLQTRIKDIISKAAAAGDDHPDVESLSADEVRIFPGSYTTQIIAYTSPWIELDSEDPLVAEVSKSVLLHEIAYASYCGITRLVVLGPSRPQNASQFSEVLNSALAISPFMQLLVQLPIVEEDYDPKQATESALKNQLSSWDTWNTIRTVCSYNHNVTIALQISTRLPPAHVLSRWFTEPVRLLHISSAVFVLNAKGYPVLSQDHQTKLLSKYMKIQPTPYIVLADTLNSLCVPSPSASRALASGSPRRDDPLSFISYIRHLQKNQPPLDVFEKVGQGYQDYLQSPLQPLADNLESLTYEVFERDPVKYDQYEEAIRLALLDRDPDTPLAVAVVGAGRGPLVQRALNAEASSGRKIVMYAIEKNPNAFVTLQKRNKESWGGRVTLVKTDMRVWSPPTPIDILISELLGSFGDNELSPECLDGAQRVLNKNGGITIPQSYTAHFTPIMAPKIHAELKLRKEPDAQETPYVVLLHAVDILAQDQYIHNAWEFSHPLQKTDFSGNGHNVRRSKATFKIPYRGVVHGIAGYFESVLYGNVELSTRPDTMPTKSADMTSWFPIYFPLKTPLYVPDSSEMDVTFWRETDQRKVWYEWLAEAYLRLDNDQRIRLGLSELHSSKQNGCLM</sequence>
<dbReference type="InterPro" id="IPR029063">
    <property type="entry name" value="SAM-dependent_MTases_sf"/>
</dbReference>
<dbReference type="PANTHER" id="PTHR10738">
    <property type="entry name" value="PROTEIN ARGININE N-METHYLTRANSFERASE 5"/>
    <property type="match status" value="1"/>
</dbReference>
<evidence type="ECO:0000313" key="11">
    <source>
        <dbReference type="EMBL" id="RPA87997.1"/>
    </source>
</evidence>
<dbReference type="CDD" id="cd02440">
    <property type="entry name" value="AdoMet_MTases"/>
    <property type="match status" value="1"/>
</dbReference>
<evidence type="ECO:0000256" key="7">
    <source>
        <dbReference type="PIRSR" id="PIRSR015894-3"/>
    </source>
</evidence>
<evidence type="ECO:0000256" key="4">
    <source>
        <dbReference type="PIRNR" id="PIRNR015894"/>
    </source>
</evidence>
<feature type="site" description="Critical for specifying symmetric addition of methyl groups" evidence="7">
    <location>
        <position position="348"/>
    </location>
</feature>
<feature type="active site" description="Proton donor/acceptor" evidence="5">
    <location>
        <position position="451"/>
    </location>
</feature>
<dbReference type="Proteomes" id="UP000275078">
    <property type="component" value="Unassembled WGS sequence"/>
</dbReference>
<organism evidence="11 12">
    <name type="scientific">Ascobolus immersus RN42</name>
    <dbReference type="NCBI Taxonomy" id="1160509"/>
    <lineage>
        <taxon>Eukaryota</taxon>
        <taxon>Fungi</taxon>
        <taxon>Dikarya</taxon>
        <taxon>Ascomycota</taxon>
        <taxon>Pezizomycotina</taxon>
        <taxon>Pezizomycetes</taxon>
        <taxon>Pezizales</taxon>
        <taxon>Ascobolaceae</taxon>
        <taxon>Ascobolus</taxon>
    </lineage>
</organism>
<dbReference type="PROSITE" id="PS51678">
    <property type="entry name" value="SAM_MT_PRMT"/>
    <property type="match status" value="1"/>
</dbReference>
<feature type="active site" description="Proton donor/acceptor" evidence="5">
    <location>
        <position position="460"/>
    </location>
</feature>
<dbReference type="GO" id="GO:0016274">
    <property type="term" value="F:protein-arginine N-methyltransferase activity"/>
    <property type="evidence" value="ECO:0007669"/>
    <property type="project" value="InterPro"/>
</dbReference>
<protein>
    <recommendedName>
        <fullName evidence="4">Protein arginine N-methyltransferase</fullName>
    </recommendedName>
</protein>
<feature type="binding site" evidence="6">
    <location>
        <position position="345"/>
    </location>
    <ligand>
        <name>S-adenosyl-L-methionine</name>
        <dbReference type="ChEBI" id="CHEBI:59789"/>
    </ligand>
</feature>
<reference evidence="11 12" key="1">
    <citation type="journal article" date="2018" name="Nat. Ecol. Evol.">
        <title>Pezizomycetes genomes reveal the molecular basis of ectomycorrhizal truffle lifestyle.</title>
        <authorList>
            <person name="Murat C."/>
            <person name="Payen T."/>
            <person name="Noel B."/>
            <person name="Kuo A."/>
            <person name="Morin E."/>
            <person name="Chen J."/>
            <person name="Kohler A."/>
            <person name="Krizsan K."/>
            <person name="Balestrini R."/>
            <person name="Da Silva C."/>
            <person name="Montanini B."/>
            <person name="Hainaut M."/>
            <person name="Levati E."/>
            <person name="Barry K.W."/>
            <person name="Belfiori B."/>
            <person name="Cichocki N."/>
            <person name="Clum A."/>
            <person name="Dockter R.B."/>
            <person name="Fauchery L."/>
            <person name="Guy J."/>
            <person name="Iotti M."/>
            <person name="Le Tacon F."/>
            <person name="Lindquist E.A."/>
            <person name="Lipzen A."/>
            <person name="Malagnac F."/>
            <person name="Mello A."/>
            <person name="Molinier V."/>
            <person name="Miyauchi S."/>
            <person name="Poulain J."/>
            <person name="Riccioni C."/>
            <person name="Rubini A."/>
            <person name="Sitrit Y."/>
            <person name="Splivallo R."/>
            <person name="Traeger S."/>
            <person name="Wang M."/>
            <person name="Zifcakova L."/>
            <person name="Wipf D."/>
            <person name="Zambonelli A."/>
            <person name="Paolocci F."/>
            <person name="Nowrousian M."/>
            <person name="Ottonello S."/>
            <person name="Baldrian P."/>
            <person name="Spatafora J.W."/>
            <person name="Henrissat B."/>
            <person name="Nagy L.G."/>
            <person name="Aury J.M."/>
            <person name="Wincker P."/>
            <person name="Grigoriev I.V."/>
            <person name="Bonfante P."/>
            <person name="Martin F.M."/>
        </authorList>
    </citation>
    <scope>NUCLEOTIDE SEQUENCE [LARGE SCALE GENOMIC DNA]</scope>
    <source>
        <strain evidence="11 12">RN42</strain>
    </source>
</reference>
<evidence type="ECO:0000256" key="1">
    <source>
        <dbReference type="ARBA" id="ARBA00022603"/>
    </source>
</evidence>
<dbReference type="GO" id="GO:0006355">
    <property type="term" value="P:regulation of DNA-templated transcription"/>
    <property type="evidence" value="ECO:0007669"/>
    <property type="project" value="TreeGrafter"/>
</dbReference>
<dbReference type="Pfam" id="PF05185">
    <property type="entry name" value="PRMT5"/>
    <property type="match status" value="1"/>
</dbReference>
<dbReference type="AlphaFoldDB" id="A0A3N4IRE7"/>
<name>A0A3N4IRE7_ASCIM</name>
<dbReference type="GO" id="GO:0032259">
    <property type="term" value="P:methylation"/>
    <property type="evidence" value="ECO:0007669"/>
    <property type="project" value="UniProtKB-KW"/>
</dbReference>
<feature type="binding site" evidence="6">
    <location>
        <begin position="354"/>
        <end position="355"/>
    </location>
    <ligand>
        <name>S-adenosyl-L-methionine</name>
        <dbReference type="ChEBI" id="CHEBI:59789"/>
    </ligand>
</feature>
<feature type="domain" description="PRMT5 arginine-N-methyltransferase" evidence="8">
    <location>
        <begin position="319"/>
        <end position="481"/>
    </location>
</feature>
<feature type="binding site" evidence="6">
    <location>
        <begin position="435"/>
        <end position="436"/>
    </location>
    <ligand>
        <name>S-adenosyl-L-methionine</name>
        <dbReference type="ChEBI" id="CHEBI:59789"/>
    </ligand>
</feature>
<dbReference type="PANTHER" id="PTHR10738:SF0">
    <property type="entry name" value="PROTEIN ARGININE N-METHYLTRANSFERASE 5"/>
    <property type="match status" value="1"/>
</dbReference>
<feature type="binding site" evidence="6">
    <location>
        <position position="408"/>
    </location>
    <ligand>
        <name>S-adenosyl-L-methionine</name>
        <dbReference type="ChEBI" id="CHEBI:59789"/>
    </ligand>
</feature>
<dbReference type="SUPFAM" id="SSF53335">
    <property type="entry name" value="S-adenosyl-L-methionine-dependent methyltransferases"/>
    <property type="match status" value="1"/>
</dbReference>
<keyword evidence="3 4" id="KW-0949">S-adenosyl-L-methionine</keyword>
<proteinExistence type="inferred from homology"/>
<evidence type="ECO:0000313" key="12">
    <source>
        <dbReference type="Proteomes" id="UP000275078"/>
    </source>
</evidence>
<dbReference type="GO" id="GO:0005829">
    <property type="term" value="C:cytosol"/>
    <property type="evidence" value="ECO:0007669"/>
    <property type="project" value="TreeGrafter"/>
</dbReference>
<dbReference type="PIRSF" id="PIRSF015894">
    <property type="entry name" value="Skb1_MeTrfase"/>
    <property type="match status" value="1"/>
</dbReference>
<feature type="domain" description="PRMT5 TIM barrel" evidence="9">
    <location>
        <begin position="36"/>
        <end position="311"/>
    </location>
</feature>
<dbReference type="Gene3D" id="3.40.50.150">
    <property type="entry name" value="Vaccinia Virus protein VP39"/>
    <property type="match status" value="1"/>
</dbReference>
<dbReference type="Pfam" id="PF17285">
    <property type="entry name" value="PRMT5_TIM"/>
    <property type="match status" value="1"/>
</dbReference>
<comment type="similarity">
    <text evidence="4">Belongs to the class I-like SAM-binding methyltransferase superfamily.</text>
</comment>
<dbReference type="GO" id="GO:0005634">
    <property type="term" value="C:nucleus"/>
    <property type="evidence" value="ECO:0007669"/>
    <property type="project" value="TreeGrafter"/>
</dbReference>
<dbReference type="OrthoDB" id="1368803at2759"/>
<evidence type="ECO:0000259" key="10">
    <source>
        <dbReference type="Pfam" id="PF17286"/>
    </source>
</evidence>
<evidence type="ECO:0000259" key="8">
    <source>
        <dbReference type="Pfam" id="PF05185"/>
    </source>
</evidence>
<gene>
    <name evidence="11" type="ORF">BJ508DRAFT_300374</name>
</gene>